<evidence type="ECO:0000259" key="2">
    <source>
        <dbReference type="Pfam" id="PF03061"/>
    </source>
</evidence>
<evidence type="ECO:0000313" key="4">
    <source>
        <dbReference type="Proteomes" id="UP000242519"/>
    </source>
</evidence>
<feature type="compositionally biased region" description="Basic and acidic residues" evidence="1">
    <location>
        <begin position="1"/>
        <end position="14"/>
    </location>
</feature>
<feature type="region of interest" description="Disordered" evidence="1">
    <location>
        <begin position="1"/>
        <end position="20"/>
    </location>
</feature>
<feature type="compositionally biased region" description="Low complexity" evidence="1">
    <location>
        <begin position="105"/>
        <end position="121"/>
    </location>
</feature>
<dbReference type="STRING" id="503106.A0A218YX84"/>
<sequence length="238" mass="25706">MDKPSPKLPNRDPFHFQSPEPRIRAQFAETPWTDRYFNDPNLHACISESRISKLGGRDGNTADTLCAVTLAKQDTILAWQYFYKPASSSPPLPPSPPRSAPLSPPLLSSTQPSPSSQLPSPASDEILALLKLGRGLNGHIDTAHGGLLCVILDEMIGNAAEYQRSAGTSTMTAYLNVTYRKPVSTPGTVLVRAWVERVEGRKIFGRGVVEDGEGVVCASGEALFLSVPRIQGRPGAKM</sequence>
<dbReference type="EMBL" id="MZNU01000361">
    <property type="protein sequence ID" value="OWO99384.1"/>
    <property type="molecule type" value="Genomic_DNA"/>
</dbReference>
<reference evidence="3 4" key="1">
    <citation type="submission" date="2017-04" db="EMBL/GenBank/DDBJ databases">
        <title>Draft genome sequence of Marssonina coronaria NL1: causal agent of apple blotch.</title>
        <authorList>
            <person name="Cheng Q."/>
        </authorList>
    </citation>
    <scope>NUCLEOTIDE SEQUENCE [LARGE SCALE GENOMIC DNA]</scope>
    <source>
        <strain evidence="3 4">NL1</strain>
    </source>
</reference>
<feature type="region of interest" description="Disordered" evidence="1">
    <location>
        <begin position="88"/>
        <end position="121"/>
    </location>
</feature>
<name>A0A218YX84_9HELO</name>
<dbReference type="OrthoDB" id="506431at2759"/>
<proteinExistence type="predicted"/>
<dbReference type="Gene3D" id="3.10.129.10">
    <property type="entry name" value="Hotdog Thioesterase"/>
    <property type="match status" value="1"/>
</dbReference>
<evidence type="ECO:0000256" key="1">
    <source>
        <dbReference type="SAM" id="MobiDB-lite"/>
    </source>
</evidence>
<dbReference type="InterPro" id="IPR052061">
    <property type="entry name" value="PTE-AB_protein"/>
</dbReference>
<dbReference type="PANTHER" id="PTHR47260">
    <property type="entry name" value="UPF0644 PROTEIN PB2B4.06"/>
    <property type="match status" value="1"/>
</dbReference>
<feature type="domain" description="Thioesterase" evidence="2">
    <location>
        <begin position="142"/>
        <end position="218"/>
    </location>
</feature>
<dbReference type="InterPro" id="IPR029069">
    <property type="entry name" value="HotDog_dom_sf"/>
</dbReference>
<protein>
    <recommendedName>
        <fullName evidence="2">Thioesterase domain-containing protein</fullName>
    </recommendedName>
</protein>
<dbReference type="InParanoid" id="A0A218YX84"/>
<dbReference type="Pfam" id="PF03061">
    <property type="entry name" value="4HBT"/>
    <property type="match status" value="1"/>
</dbReference>
<accession>A0A218YX84</accession>
<comment type="caution">
    <text evidence="3">The sequence shown here is derived from an EMBL/GenBank/DDBJ whole genome shotgun (WGS) entry which is preliminary data.</text>
</comment>
<feature type="compositionally biased region" description="Pro residues" evidence="1">
    <location>
        <begin position="88"/>
        <end position="104"/>
    </location>
</feature>
<dbReference type="CDD" id="cd03443">
    <property type="entry name" value="PaaI_thioesterase"/>
    <property type="match status" value="1"/>
</dbReference>
<dbReference type="Proteomes" id="UP000242519">
    <property type="component" value="Unassembled WGS sequence"/>
</dbReference>
<gene>
    <name evidence="3" type="ORF">B2J93_8781</name>
</gene>
<dbReference type="InterPro" id="IPR006683">
    <property type="entry name" value="Thioestr_dom"/>
</dbReference>
<organism evidence="3 4">
    <name type="scientific">Diplocarpon coronariae</name>
    <dbReference type="NCBI Taxonomy" id="2795749"/>
    <lineage>
        <taxon>Eukaryota</taxon>
        <taxon>Fungi</taxon>
        <taxon>Dikarya</taxon>
        <taxon>Ascomycota</taxon>
        <taxon>Pezizomycotina</taxon>
        <taxon>Leotiomycetes</taxon>
        <taxon>Helotiales</taxon>
        <taxon>Drepanopezizaceae</taxon>
        <taxon>Diplocarpon</taxon>
    </lineage>
</organism>
<keyword evidence="4" id="KW-1185">Reference proteome</keyword>
<evidence type="ECO:0000313" key="3">
    <source>
        <dbReference type="EMBL" id="OWO99384.1"/>
    </source>
</evidence>
<dbReference type="PANTHER" id="PTHR47260:SF1">
    <property type="entry name" value="UPF0644 PROTEIN PB2B4.06"/>
    <property type="match status" value="1"/>
</dbReference>
<dbReference type="SUPFAM" id="SSF54637">
    <property type="entry name" value="Thioesterase/thiol ester dehydrase-isomerase"/>
    <property type="match status" value="1"/>
</dbReference>
<dbReference type="AlphaFoldDB" id="A0A218YX84"/>